<dbReference type="AlphaFoldDB" id="A0A8J6C320"/>
<feature type="compositionally biased region" description="Basic and acidic residues" evidence="1">
    <location>
        <begin position="25"/>
        <end position="37"/>
    </location>
</feature>
<evidence type="ECO:0000313" key="3">
    <source>
        <dbReference type="Proteomes" id="UP000729402"/>
    </source>
</evidence>
<feature type="region of interest" description="Disordered" evidence="1">
    <location>
        <begin position="1"/>
        <end position="37"/>
    </location>
</feature>
<protein>
    <submittedName>
        <fullName evidence="2">Uncharacterized protein</fullName>
    </submittedName>
</protein>
<gene>
    <name evidence="2" type="ORF">GUJ93_ZPchr0013g34422</name>
</gene>
<comment type="caution">
    <text evidence="2">The sequence shown here is derived from an EMBL/GenBank/DDBJ whole genome shotgun (WGS) entry which is preliminary data.</text>
</comment>
<name>A0A8J6C320_ZIZPA</name>
<dbReference type="EMBL" id="JAAALK010000079">
    <property type="protein sequence ID" value="KAG8100255.1"/>
    <property type="molecule type" value="Genomic_DNA"/>
</dbReference>
<sequence length="107" mass="11998">MPLLSRSLQILPRETTRPIQASVPSKDHSEDPSKDASKDPFEALFRALFGALFGVHSGDLRQIPSGRHYGPEDKISQYHYSTNSHTGDHTPEMMYIYHVCKVACKVA</sequence>
<proteinExistence type="predicted"/>
<organism evidence="2 3">
    <name type="scientific">Zizania palustris</name>
    <name type="common">Northern wild rice</name>
    <dbReference type="NCBI Taxonomy" id="103762"/>
    <lineage>
        <taxon>Eukaryota</taxon>
        <taxon>Viridiplantae</taxon>
        <taxon>Streptophyta</taxon>
        <taxon>Embryophyta</taxon>
        <taxon>Tracheophyta</taxon>
        <taxon>Spermatophyta</taxon>
        <taxon>Magnoliopsida</taxon>
        <taxon>Liliopsida</taxon>
        <taxon>Poales</taxon>
        <taxon>Poaceae</taxon>
        <taxon>BOP clade</taxon>
        <taxon>Oryzoideae</taxon>
        <taxon>Oryzeae</taxon>
        <taxon>Zizaniinae</taxon>
        <taxon>Zizania</taxon>
    </lineage>
</organism>
<reference evidence="2" key="1">
    <citation type="journal article" date="2021" name="bioRxiv">
        <title>Whole Genome Assembly and Annotation of Northern Wild Rice, Zizania palustris L., Supports a Whole Genome Duplication in the Zizania Genus.</title>
        <authorList>
            <person name="Haas M."/>
            <person name="Kono T."/>
            <person name="Macchietto M."/>
            <person name="Millas R."/>
            <person name="McGilp L."/>
            <person name="Shao M."/>
            <person name="Duquette J."/>
            <person name="Hirsch C.N."/>
            <person name="Kimball J."/>
        </authorList>
    </citation>
    <scope>NUCLEOTIDE SEQUENCE</scope>
    <source>
        <tissue evidence="2">Fresh leaf tissue</tissue>
    </source>
</reference>
<evidence type="ECO:0000256" key="1">
    <source>
        <dbReference type="SAM" id="MobiDB-lite"/>
    </source>
</evidence>
<evidence type="ECO:0000313" key="2">
    <source>
        <dbReference type="EMBL" id="KAG8100255.1"/>
    </source>
</evidence>
<reference evidence="2" key="2">
    <citation type="submission" date="2021-02" db="EMBL/GenBank/DDBJ databases">
        <authorList>
            <person name="Kimball J.A."/>
            <person name="Haas M.W."/>
            <person name="Macchietto M."/>
            <person name="Kono T."/>
            <person name="Duquette J."/>
            <person name="Shao M."/>
        </authorList>
    </citation>
    <scope>NUCLEOTIDE SEQUENCE</scope>
    <source>
        <tissue evidence="2">Fresh leaf tissue</tissue>
    </source>
</reference>
<keyword evidence="3" id="KW-1185">Reference proteome</keyword>
<accession>A0A8J6C320</accession>
<dbReference type="Proteomes" id="UP000729402">
    <property type="component" value="Unassembled WGS sequence"/>
</dbReference>